<proteinExistence type="predicted"/>
<gene>
    <name evidence="4" type="primary">g789</name>
    <name evidence="4" type="ORF">C2E20_0789</name>
</gene>
<evidence type="ECO:0000313" key="4">
    <source>
        <dbReference type="EMBL" id="PSC76958.1"/>
    </source>
</evidence>
<organism evidence="4 5">
    <name type="scientific">Micractinium conductrix</name>
    <dbReference type="NCBI Taxonomy" id="554055"/>
    <lineage>
        <taxon>Eukaryota</taxon>
        <taxon>Viridiplantae</taxon>
        <taxon>Chlorophyta</taxon>
        <taxon>core chlorophytes</taxon>
        <taxon>Trebouxiophyceae</taxon>
        <taxon>Chlorellales</taxon>
        <taxon>Chlorellaceae</taxon>
        <taxon>Chlorella clade</taxon>
        <taxon>Micractinium</taxon>
    </lineage>
</organism>
<dbReference type="STRING" id="554055.A0A2P6VS79"/>
<dbReference type="InterPro" id="IPR015915">
    <property type="entry name" value="Kelch-typ_b-propeller"/>
</dbReference>
<dbReference type="AlphaFoldDB" id="A0A2P6VS79"/>
<evidence type="ECO:0000256" key="3">
    <source>
        <dbReference type="SAM" id="MobiDB-lite"/>
    </source>
</evidence>
<dbReference type="PANTHER" id="PTHR46093:SF18">
    <property type="entry name" value="FIBRONECTIN TYPE-III DOMAIN-CONTAINING PROTEIN"/>
    <property type="match status" value="1"/>
</dbReference>
<evidence type="ECO:0000313" key="5">
    <source>
        <dbReference type="Proteomes" id="UP000239649"/>
    </source>
</evidence>
<sequence length="615" mass="64350">MTLTTVRARWMAANYSDAPAARCGHSAVYVDSRACWGSEFLVIFGGINAQKHALDDLAVLQCDQEAWFAPERAAVGPAARAFHAAAVVGRRVYTFGGHVYVKQQHRIHQFNDLWCLNTDTWEWSRLSGDEPDAPRPCPRDRASLVALGSGRLLLVGGADAMNRRLDDAWVFDLESNTWGEVKVAGARPRARCCTALFALEQRVLMFGGDTYGVNNELWSLRGVEGEGPAQWTQLQLDGPAPPPRRGHAVAATGSWVVFSGGLTEQKSLMGMKSTSQYLADVVILDRSEKVAWRGVEQASPGPAPREKHTLTALGGGRLLLFGGTDGQTTLGDAWWLDLEDITPPQPDLISMADLVDASSAELPPEATAAPPLPLPADKQQQWAAMEAAAEAAAAAAGGGGSQPPAAGASQQQQQQQQAGGSAAAGALTGGLAYLQQSLPPVLSSTLSSLRGRLGLPASASGAGLSAQQAAAAISEEHDAGLLQLGERALAAAGGLPPPGAPPLGTAQLVTAARRWLATCSASHLHLGDLPVLMADYRRLARFGWAVMLRERGPDALADPNCALQVPGRYLHINAEDLRLGEVPEVLADYAVLYASHASLAEGGGSGGGGNGGGPA</sequence>
<evidence type="ECO:0000256" key="1">
    <source>
        <dbReference type="ARBA" id="ARBA00022441"/>
    </source>
</evidence>
<comment type="caution">
    <text evidence="4">The sequence shown here is derived from an EMBL/GenBank/DDBJ whole genome shotgun (WGS) entry which is preliminary data.</text>
</comment>
<accession>A0A2P6VS79</accession>
<protein>
    <submittedName>
        <fullName evidence="4">Rab9 effector with kelch motifs</fullName>
    </submittedName>
</protein>
<feature type="compositionally biased region" description="Low complexity" evidence="3">
    <location>
        <begin position="402"/>
        <end position="421"/>
    </location>
</feature>
<dbReference type="Gene3D" id="2.120.10.80">
    <property type="entry name" value="Kelch-type beta propeller"/>
    <property type="match status" value="2"/>
</dbReference>
<name>A0A2P6VS79_9CHLO</name>
<feature type="region of interest" description="Disordered" evidence="3">
    <location>
        <begin position="394"/>
        <end position="421"/>
    </location>
</feature>
<keyword evidence="1" id="KW-0880">Kelch repeat</keyword>
<dbReference type="SUPFAM" id="SSF117281">
    <property type="entry name" value="Kelch motif"/>
    <property type="match status" value="1"/>
</dbReference>
<keyword evidence="2" id="KW-0677">Repeat</keyword>
<reference evidence="4 5" key="1">
    <citation type="journal article" date="2018" name="Plant J.">
        <title>Genome sequences of Chlorella sorokiniana UTEX 1602 and Micractinium conductrix SAG 241.80: implications to maltose excretion by a green alga.</title>
        <authorList>
            <person name="Arriola M.B."/>
            <person name="Velmurugan N."/>
            <person name="Zhang Y."/>
            <person name="Plunkett M.H."/>
            <person name="Hondzo H."/>
            <person name="Barney B.M."/>
        </authorList>
    </citation>
    <scope>NUCLEOTIDE SEQUENCE [LARGE SCALE GENOMIC DNA]</scope>
    <source>
        <strain evidence="4 5">SAG 241.80</strain>
    </source>
</reference>
<keyword evidence="5" id="KW-1185">Reference proteome</keyword>
<dbReference type="Pfam" id="PF24681">
    <property type="entry name" value="Kelch_KLHDC2_KLHL20_DRC7"/>
    <property type="match status" value="2"/>
</dbReference>
<dbReference type="EMBL" id="LHPF02000001">
    <property type="protein sequence ID" value="PSC76958.1"/>
    <property type="molecule type" value="Genomic_DNA"/>
</dbReference>
<dbReference type="Proteomes" id="UP000239649">
    <property type="component" value="Unassembled WGS sequence"/>
</dbReference>
<dbReference type="OrthoDB" id="10251809at2759"/>
<dbReference type="PANTHER" id="PTHR46093">
    <property type="entry name" value="ACYL-COA-BINDING DOMAIN-CONTAINING PROTEIN 5"/>
    <property type="match status" value="1"/>
</dbReference>
<evidence type="ECO:0000256" key="2">
    <source>
        <dbReference type="ARBA" id="ARBA00022737"/>
    </source>
</evidence>